<name>A0A1I6CMA1_CAEEL</name>
<feature type="compositionally biased region" description="Basic and acidic residues" evidence="1">
    <location>
        <begin position="342"/>
        <end position="351"/>
    </location>
</feature>
<keyword evidence="7" id="KW-1267">Proteomics identification</keyword>
<dbReference type="Reactome" id="R-CEL-6811558">
    <property type="pathway name" value="PI5P, PP2A and IER3 Regulate PI3K/AKT Signaling"/>
</dbReference>
<dbReference type="WormBase" id="T22B11.4c">
    <property type="protein sequence ID" value="CE51816"/>
    <property type="gene ID" value="WBGene00020678"/>
    <property type="gene designation" value="kin-36"/>
</dbReference>
<feature type="compositionally biased region" description="Basic and acidic residues" evidence="1">
    <location>
        <begin position="196"/>
        <end position="205"/>
    </location>
</feature>
<proteinExistence type="evidence at protein level"/>
<dbReference type="ExpressionAtlas" id="A0A1I6CMA1">
    <property type="expression patterns" value="baseline and differential"/>
</dbReference>
<dbReference type="InterPro" id="IPR001245">
    <property type="entry name" value="Ser-Thr/Tyr_kinase_cat_dom"/>
</dbReference>
<dbReference type="SMR" id="A0A1I6CMA1"/>
<dbReference type="GO" id="GO:0043235">
    <property type="term" value="C:receptor complex"/>
    <property type="evidence" value="ECO:0000318"/>
    <property type="project" value="GO_Central"/>
</dbReference>
<feature type="domain" description="Protein kinase" evidence="3">
    <location>
        <begin position="586"/>
        <end position="862"/>
    </location>
</feature>
<evidence type="ECO:0000256" key="2">
    <source>
        <dbReference type="SAM" id="SignalP"/>
    </source>
</evidence>
<dbReference type="Proteomes" id="UP000001940">
    <property type="component" value="Chromosome IV"/>
</dbReference>
<dbReference type="Reactome" id="R-CEL-216083">
    <property type="pathway name" value="Integrin cell surface interactions"/>
</dbReference>
<feature type="signal peptide" evidence="2">
    <location>
        <begin position="1"/>
        <end position="17"/>
    </location>
</feature>
<evidence type="ECO:0007829" key="7">
    <source>
        <dbReference type="PeptideAtlas" id="A0A1I6CMA1"/>
    </source>
</evidence>
<dbReference type="PROSITE" id="PS50011">
    <property type="entry name" value="PROTEIN_KINASE_DOM"/>
    <property type="match status" value="1"/>
</dbReference>
<evidence type="ECO:0000313" key="4">
    <source>
        <dbReference type="EMBL" id="SFQ94295.1"/>
    </source>
</evidence>
<feature type="compositionally biased region" description="Acidic residues" evidence="1">
    <location>
        <begin position="426"/>
        <end position="472"/>
    </location>
</feature>
<dbReference type="OrthoDB" id="5857665at2759"/>
<dbReference type="InterPro" id="IPR050122">
    <property type="entry name" value="RTK"/>
</dbReference>
<keyword evidence="4" id="KW-0808">Transferase</keyword>
<dbReference type="Reactome" id="R-CEL-1433559">
    <property type="pathway name" value="Regulation of KIT signaling"/>
</dbReference>
<keyword evidence="2" id="KW-0732">Signal</keyword>
<dbReference type="GO" id="GO:0004714">
    <property type="term" value="F:transmembrane receptor protein tyrosine kinase activity"/>
    <property type="evidence" value="ECO:0000318"/>
    <property type="project" value="GO_Central"/>
</dbReference>
<evidence type="ECO:0000259" key="3">
    <source>
        <dbReference type="PROSITE" id="PS50011"/>
    </source>
</evidence>
<dbReference type="Reactome" id="R-CEL-186763">
    <property type="pathway name" value="Downstream signal transduction"/>
</dbReference>
<dbReference type="PANTHER" id="PTHR24416:SF635">
    <property type="entry name" value="PROTEIN KINASE DOMAIN-CONTAINING PROTEIN"/>
    <property type="match status" value="1"/>
</dbReference>
<evidence type="ECO:0000313" key="6">
    <source>
        <dbReference type="WormBase" id="T22B11.4c"/>
    </source>
</evidence>
<accession>A0A1I6CMA1</accession>
<dbReference type="InParanoid" id="A0A1I6CMA1"/>
<feature type="compositionally biased region" description="Acidic residues" evidence="1">
    <location>
        <begin position="384"/>
        <end position="395"/>
    </location>
</feature>
<protein>
    <submittedName>
        <fullName evidence="4">Protein kinase domain-containing protein</fullName>
    </submittedName>
</protein>
<dbReference type="Reactome" id="R-CEL-186797">
    <property type="pathway name" value="Signaling by PDGF"/>
</dbReference>
<dbReference type="Reactome" id="R-CEL-1257604">
    <property type="pathway name" value="PIP3 activates AKT signaling"/>
</dbReference>
<dbReference type="AGR" id="WB:WBGene00020678"/>
<feature type="compositionally biased region" description="Acidic residues" evidence="1">
    <location>
        <begin position="206"/>
        <end position="225"/>
    </location>
</feature>
<dbReference type="GO" id="GO:0005524">
    <property type="term" value="F:ATP binding"/>
    <property type="evidence" value="ECO:0007669"/>
    <property type="project" value="InterPro"/>
</dbReference>
<dbReference type="Gene3D" id="3.30.200.20">
    <property type="entry name" value="Phosphorylase Kinase, domain 1"/>
    <property type="match status" value="1"/>
</dbReference>
<keyword evidence="4" id="KW-0418">Kinase</keyword>
<keyword evidence="5" id="KW-1185">Reference proteome</keyword>
<dbReference type="FunCoup" id="A0A1I6CMA1">
    <property type="interactions" value="1289"/>
</dbReference>
<dbReference type="InterPro" id="IPR011009">
    <property type="entry name" value="Kinase-like_dom_sf"/>
</dbReference>
<dbReference type="GO" id="GO:0007169">
    <property type="term" value="P:cell surface receptor protein tyrosine kinase signaling pathway"/>
    <property type="evidence" value="ECO:0000318"/>
    <property type="project" value="GO_Central"/>
</dbReference>
<dbReference type="Bgee" id="WBGene00020678">
    <property type="expression patterns" value="Expressed in pharyngeal muscle cell (C elegans) and 5 other cell types or tissues"/>
</dbReference>
<dbReference type="Reactome" id="R-CEL-9607240">
    <property type="pathway name" value="FLT3 Signaling"/>
</dbReference>
<organism evidence="4 5">
    <name type="scientific">Caenorhabditis elegans</name>
    <dbReference type="NCBI Taxonomy" id="6239"/>
    <lineage>
        <taxon>Eukaryota</taxon>
        <taxon>Metazoa</taxon>
        <taxon>Ecdysozoa</taxon>
        <taxon>Nematoda</taxon>
        <taxon>Chromadorea</taxon>
        <taxon>Rhabditida</taxon>
        <taxon>Rhabditina</taxon>
        <taxon>Rhabditomorpha</taxon>
        <taxon>Rhabditoidea</taxon>
        <taxon>Rhabditidae</taxon>
        <taxon>Peloderinae</taxon>
        <taxon>Caenorhabditis</taxon>
    </lineage>
</organism>
<feature type="compositionally biased region" description="Basic and acidic residues" evidence="1">
    <location>
        <begin position="368"/>
        <end position="383"/>
    </location>
</feature>
<dbReference type="PANTHER" id="PTHR24416">
    <property type="entry name" value="TYROSINE-PROTEIN KINASE RECEPTOR"/>
    <property type="match status" value="1"/>
</dbReference>
<dbReference type="GeneID" id="177234"/>
<dbReference type="Reactome" id="R-CEL-1433557">
    <property type="pathway name" value="Signaling by SCF-KIT"/>
</dbReference>
<evidence type="ECO:0000313" key="5">
    <source>
        <dbReference type="Proteomes" id="UP000001940"/>
    </source>
</evidence>
<feature type="compositionally biased region" description="Polar residues" evidence="1">
    <location>
        <begin position="526"/>
        <end position="535"/>
    </location>
</feature>
<feature type="region of interest" description="Disordered" evidence="1">
    <location>
        <begin position="196"/>
        <end position="226"/>
    </location>
</feature>
<feature type="compositionally biased region" description="Basic and acidic residues" evidence="1">
    <location>
        <begin position="400"/>
        <end position="412"/>
    </location>
</feature>
<dbReference type="CTD" id="177234"/>
<feature type="region of interest" description="Disordered" evidence="1">
    <location>
        <begin position="289"/>
        <end position="474"/>
    </location>
</feature>
<dbReference type="Pfam" id="PF07714">
    <property type="entry name" value="PK_Tyr_Ser-Thr"/>
    <property type="match status" value="1"/>
</dbReference>
<feature type="chain" id="PRO_5009303871" evidence="2">
    <location>
        <begin position="18"/>
        <end position="892"/>
    </location>
</feature>
<dbReference type="InterPro" id="IPR000719">
    <property type="entry name" value="Prot_kinase_dom"/>
</dbReference>
<reference evidence="4 5" key="1">
    <citation type="journal article" date="1998" name="Science">
        <title>Genome sequence of the nematode C. elegans: a platform for investigating biology.</title>
        <authorList>
            <consortium name="The C. elegans sequencing consortium"/>
            <person name="Sulson J.E."/>
            <person name="Waterston R."/>
        </authorList>
    </citation>
    <scope>NUCLEOTIDE SEQUENCE [LARGE SCALE GENOMIC DNA]</scope>
    <source>
        <strain evidence="4 5">Bristol N2</strain>
    </source>
</reference>
<dbReference type="FunFam" id="1.10.510.10:FF:002356">
    <property type="match status" value="1"/>
</dbReference>
<dbReference type="Reactome" id="R-CEL-4420097">
    <property type="pathway name" value="VEGFA-VEGFR2 Pathway"/>
</dbReference>
<dbReference type="STRING" id="6239.T22B11.4c.1"/>
<dbReference type="EMBL" id="BX284604">
    <property type="protein sequence ID" value="SFQ94295.1"/>
    <property type="molecule type" value="Genomic_DNA"/>
</dbReference>
<dbReference type="AlphaFoldDB" id="A0A1I6CMA1"/>
<feature type="region of interest" description="Disordered" evidence="1">
    <location>
        <begin position="523"/>
        <end position="547"/>
    </location>
</feature>
<evidence type="ECO:0000256" key="1">
    <source>
        <dbReference type="SAM" id="MobiDB-lite"/>
    </source>
</evidence>
<dbReference type="Gene3D" id="1.10.510.10">
    <property type="entry name" value="Transferase(Phosphotransferase) domain 1"/>
    <property type="match status" value="1"/>
</dbReference>
<gene>
    <name evidence="4 6" type="primary">kin-36</name>
    <name evidence="4" type="ORF">CELE_T22B11.4</name>
    <name evidence="6" type="ORF">T22B11.4</name>
</gene>
<dbReference type="SUPFAM" id="SSF56112">
    <property type="entry name" value="Protein kinase-like (PK-like)"/>
    <property type="match status" value="1"/>
</dbReference>
<sequence>MGFKLVALSSFLLTVSALSIEHNTVGGGCVDLLCPDTATHHGLRNLVNDETLKTDACTACSQCTENGYSVCLRPKDSRASRTAGGCTCAHTLAANCHTDLAQTQHPANLSMKTYSACYADALQRPPQPLAVNENSSVVVTIEPFWLEPYWRHLKIENVTLHYKFQVKAPEHCEGEVESTPTGVHTCVASVLVDLSESKEDQPQVKDDDDEYDHSDNYDQYDDDLPPEVQFDRDVFSGAKELESYYTATIRRARQIKASASKDQQIYDGETIIESEHLKFDLKPEVYTADGSEIVDGPPQEDALPGPVKDAEETATVVQVDKDEGDVSEETGGTNFFEEEEKKEEGETKKEESSEEEDGVLKVNLEDIEPTKLKSQEDAKKKEGDEEEEKDEEEAETTTVVKEDEEKKEGDNEGDKEEDKEDKKESEEEEEKDGDDEETTTTSEDDEEKDSNSDEDEDEESTTVELVEGETPDPSEQNFLQRIYYSPDYLRVRNITIATLIIFAVFCSLGLCCIYKNKCCKSKESKTSNGYRYTSANPPPPTELKTVSRVPSGVAPEDEHHLLAADEAIENFKNVVKSGTTFSPKNVELGITVGMGKFGPIHRAMFSSFNGSVHDVNVYLLKNIARLSDEELVKLTSLLKSNIAAGAHQNVVSLCGVSPSGSDVMLMWEPLHQSVLRGVLRESRCARFGTEPFNMASFLSSERLAAIAIGCCNGVEHLLKKNVFPPHLSTSNVLLAERGIVKIGGFGLAEHHALDMTTESAPTKLRWMPPEYFKRDQKMIYNEQTMIWPLGVTLWEIFSLGGTPFGSLRQAQTFIDAMRDGSAQLDPISYCGEAVTQLLATCTSHVPEARGDIRTIIKRLECISADAKTQINLCYREDFPYLPIVTPLEQQEE</sequence>
<dbReference type="Reactome" id="R-CEL-5673001">
    <property type="pathway name" value="RAF/MAP kinase cascade"/>
</dbReference>
<dbReference type="GO" id="GO:0005886">
    <property type="term" value="C:plasma membrane"/>
    <property type="evidence" value="ECO:0000318"/>
    <property type="project" value="GO_Central"/>
</dbReference>
<dbReference type="RefSeq" id="NP_001334224.1">
    <property type="nucleotide sequence ID" value="NM_001347302.3"/>
</dbReference>